<dbReference type="Proteomes" id="UP000067061">
    <property type="component" value="Chromosome"/>
</dbReference>
<evidence type="ECO:0000256" key="6">
    <source>
        <dbReference type="ARBA" id="ARBA00023125"/>
    </source>
</evidence>
<dbReference type="InterPro" id="IPR029063">
    <property type="entry name" value="SAM-dependent_MTases_sf"/>
</dbReference>
<dbReference type="PANTHER" id="PTHR13370:SF3">
    <property type="entry name" value="TRNA (GUANINE(10)-N2)-METHYLTRANSFERASE HOMOLOG"/>
    <property type="match status" value="1"/>
</dbReference>
<accession>A0AAC9F0J5</accession>
<name>A0AAC9F0J5_FUSNP</name>
<dbReference type="REBASE" id="131972">
    <property type="entry name" value="M.Fnu306ORF10660P"/>
</dbReference>
<evidence type="ECO:0000259" key="9">
    <source>
        <dbReference type="Pfam" id="PF01555"/>
    </source>
</evidence>
<dbReference type="InterPro" id="IPR002941">
    <property type="entry name" value="DNA_methylase_N4/N6"/>
</dbReference>
<keyword evidence="6" id="KW-0238">DNA-binding</keyword>
<keyword evidence="3" id="KW-0808">Transferase</keyword>
<protein>
    <recommendedName>
        <fullName evidence="8">Methyltransferase</fullName>
        <ecNumber evidence="8">2.1.1.-</ecNumber>
    </recommendedName>
</protein>
<dbReference type="EMBL" id="CP013121">
    <property type="protein sequence ID" value="ALM95035.1"/>
    <property type="molecule type" value="Genomic_DNA"/>
</dbReference>
<organism evidence="10 11">
    <name type="scientific">Fusobacterium nucleatum subsp. polymorphum</name>
    <name type="common">Fusobacterium polymorphum</name>
    <dbReference type="NCBI Taxonomy" id="76857"/>
    <lineage>
        <taxon>Bacteria</taxon>
        <taxon>Fusobacteriati</taxon>
        <taxon>Fusobacteriota</taxon>
        <taxon>Fusobacteriia</taxon>
        <taxon>Fusobacteriales</taxon>
        <taxon>Fusobacteriaceae</taxon>
        <taxon>Fusobacterium</taxon>
    </lineage>
</organism>
<dbReference type="InterPro" id="IPR001091">
    <property type="entry name" value="RM_Methyltransferase"/>
</dbReference>
<keyword evidence="5" id="KW-0680">Restriction system</keyword>
<comment type="similarity">
    <text evidence="1">Belongs to the N(4)/N(6)-methyltransferase family. N(4) subfamily.</text>
</comment>
<dbReference type="PANTHER" id="PTHR13370">
    <property type="entry name" value="RNA METHYLASE-RELATED"/>
    <property type="match status" value="1"/>
</dbReference>
<reference evidence="10 11" key="1">
    <citation type="submission" date="2015-11" db="EMBL/GenBank/DDBJ databases">
        <authorList>
            <person name="Kook J.-K."/>
            <person name="Park S.-N."/>
            <person name="Lim Y.K."/>
            <person name="Jo E."/>
        </authorList>
    </citation>
    <scope>NUCLEOTIDE SEQUENCE [LARGE SCALE GENOMIC DNA]</scope>
    <source>
        <strain evidence="10 11">ChDC F306</strain>
    </source>
</reference>
<evidence type="ECO:0000313" key="10">
    <source>
        <dbReference type="EMBL" id="ALM95035.1"/>
    </source>
</evidence>
<evidence type="ECO:0000256" key="4">
    <source>
        <dbReference type="ARBA" id="ARBA00022691"/>
    </source>
</evidence>
<dbReference type="AlphaFoldDB" id="A0AAC9F0J5"/>
<proteinExistence type="inferred from homology"/>
<dbReference type="CDD" id="cd02440">
    <property type="entry name" value="AdoMet_MTases"/>
    <property type="match status" value="1"/>
</dbReference>
<dbReference type="PROSITE" id="PS00093">
    <property type="entry name" value="N4_MTASE"/>
    <property type="match status" value="1"/>
</dbReference>
<sequence length="259" mass="30368">MVINDSKRCNNLTGKEWLQNSFSIWRNLTKTKEEKEIKHPASYPVSLCEKLIRTFSKNNSIIIDPFNGIGSSLVAAHNLGHKAIGIDLSEEFCKIAKQRVENDENIKVINGDSFEELDKFEENTFDLCITSPPYWDILNMKRSVDGKENINYSQKKNDIGNIIDYQNFIHELGKFFLKINRVLKSGAYCLVNVMDIRKKSEFYPLHSDLATELQKYGYIFDDIIIWDRQQDYNNMKPLGYPYKYRINKVHEYILIFIKK</sequence>
<evidence type="ECO:0000313" key="11">
    <source>
        <dbReference type="Proteomes" id="UP000067061"/>
    </source>
</evidence>
<keyword evidence="4" id="KW-0949">S-adenosyl-L-methionine</keyword>
<evidence type="ECO:0000256" key="8">
    <source>
        <dbReference type="RuleBase" id="RU362026"/>
    </source>
</evidence>
<dbReference type="PRINTS" id="PR00508">
    <property type="entry name" value="S21N4MTFRASE"/>
</dbReference>
<dbReference type="EC" id="2.1.1.-" evidence="8"/>
<evidence type="ECO:0000256" key="7">
    <source>
        <dbReference type="ARBA" id="ARBA00049120"/>
    </source>
</evidence>
<keyword evidence="2 10" id="KW-0489">Methyltransferase</keyword>
<comment type="catalytic activity">
    <reaction evidence="7">
        <text>a 2'-deoxycytidine in DNA + S-adenosyl-L-methionine = an N(4)-methyl-2'-deoxycytidine in DNA + S-adenosyl-L-homocysteine + H(+)</text>
        <dbReference type="Rhea" id="RHEA:16857"/>
        <dbReference type="Rhea" id="RHEA-COMP:11369"/>
        <dbReference type="Rhea" id="RHEA-COMP:13674"/>
        <dbReference type="ChEBI" id="CHEBI:15378"/>
        <dbReference type="ChEBI" id="CHEBI:57856"/>
        <dbReference type="ChEBI" id="CHEBI:59789"/>
        <dbReference type="ChEBI" id="CHEBI:85452"/>
        <dbReference type="ChEBI" id="CHEBI:137933"/>
        <dbReference type="EC" id="2.1.1.113"/>
    </reaction>
</comment>
<dbReference type="GO" id="GO:0003677">
    <property type="term" value="F:DNA binding"/>
    <property type="evidence" value="ECO:0007669"/>
    <property type="project" value="UniProtKB-KW"/>
</dbReference>
<evidence type="ECO:0000256" key="5">
    <source>
        <dbReference type="ARBA" id="ARBA00022747"/>
    </source>
</evidence>
<evidence type="ECO:0000256" key="3">
    <source>
        <dbReference type="ARBA" id="ARBA00022679"/>
    </source>
</evidence>
<dbReference type="GO" id="GO:0015667">
    <property type="term" value="F:site-specific DNA-methyltransferase (cytosine-N4-specific) activity"/>
    <property type="evidence" value="ECO:0007669"/>
    <property type="project" value="UniProtKB-EC"/>
</dbReference>
<dbReference type="InterPro" id="IPR017985">
    <property type="entry name" value="MeTrfase_CN4_CS"/>
</dbReference>
<evidence type="ECO:0000256" key="2">
    <source>
        <dbReference type="ARBA" id="ARBA00022603"/>
    </source>
</evidence>
<dbReference type="Pfam" id="PF01555">
    <property type="entry name" value="N6_N4_Mtase"/>
    <property type="match status" value="2"/>
</dbReference>
<dbReference type="SUPFAM" id="SSF53335">
    <property type="entry name" value="S-adenosyl-L-methionine-dependent methyltransferases"/>
    <property type="match status" value="2"/>
</dbReference>
<dbReference type="GO" id="GO:0005737">
    <property type="term" value="C:cytoplasm"/>
    <property type="evidence" value="ECO:0007669"/>
    <property type="project" value="TreeGrafter"/>
</dbReference>
<dbReference type="Gene3D" id="3.40.50.150">
    <property type="entry name" value="Vaccinia Virus protein VP39"/>
    <property type="match status" value="2"/>
</dbReference>
<dbReference type="GO" id="GO:0008170">
    <property type="term" value="F:N-methyltransferase activity"/>
    <property type="evidence" value="ECO:0007669"/>
    <property type="project" value="InterPro"/>
</dbReference>
<gene>
    <name evidence="10" type="ORF">RO02_10660</name>
</gene>
<feature type="domain" description="DNA methylase N-4/N-6" evidence="9">
    <location>
        <begin position="15"/>
        <end position="98"/>
    </location>
</feature>
<feature type="domain" description="DNA methylase N-4/N-6" evidence="9">
    <location>
        <begin position="126"/>
        <end position="258"/>
    </location>
</feature>
<dbReference type="GO" id="GO:0032259">
    <property type="term" value="P:methylation"/>
    <property type="evidence" value="ECO:0007669"/>
    <property type="project" value="UniProtKB-KW"/>
</dbReference>
<evidence type="ECO:0000256" key="1">
    <source>
        <dbReference type="ARBA" id="ARBA00010203"/>
    </source>
</evidence>
<dbReference type="GO" id="GO:0009307">
    <property type="term" value="P:DNA restriction-modification system"/>
    <property type="evidence" value="ECO:0007669"/>
    <property type="project" value="UniProtKB-KW"/>
</dbReference>